<sequence length="251" mass="28386">MDFNPANVLILCKTKLNQEYPNLQPTQPTIEEKLFANAIYFEIIAKSQQRLIVEEELCLDYNDDADSDDDCSYDQPTSISSSQPEPMEVVSSSSSQETASDEPSSEEQYEAPSTSSAADTRVSASTIQKIVDYTQQHSWGQAAKRKGGSKQAKLEKIRDHCQLMFAESRRNGNIIHYWNLQEWARVKASEVGLQDFKASANFLHKFKKANNIVSRKVTKFVTRREIAGEAEILETAKAFVNEINQFTDDEN</sequence>
<evidence type="ECO:0000313" key="2">
    <source>
        <dbReference type="EnsemblMetazoa" id="tetur22g01370.1"/>
    </source>
</evidence>
<evidence type="ECO:0008006" key="4">
    <source>
        <dbReference type="Google" id="ProtNLM"/>
    </source>
</evidence>
<evidence type="ECO:0000256" key="1">
    <source>
        <dbReference type="SAM" id="MobiDB-lite"/>
    </source>
</evidence>
<dbReference type="EMBL" id="CAEY01000581">
    <property type="status" value="NOT_ANNOTATED_CDS"/>
    <property type="molecule type" value="Genomic_DNA"/>
</dbReference>
<dbReference type="AlphaFoldDB" id="T1KUV1"/>
<feature type="compositionally biased region" description="Acidic residues" evidence="1">
    <location>
        <begin position="99"/>
        <end position="109"/>
    </location>
</feature>
<evidence type="ECO:0000313" key="3">
    <source>
        <dbReference type="Proteomes" id="UP000015104"/>
    </source>
</evidence>
<dbReference type="eggNOG" id="KOG3105">
    <property type="taxonomic scope" value="Eukaryota"/>
</dbReference>
<accession>T1KUV1</accession>
<feature type="compositionally biased region" description="Polar residues" evidence="1">
    <location>
        <begin position="111"/>
        <end position="121"/>
    </location>
</feature>
<dbReference type="EnsemblMetazoa" id="tetur22g01370.1">
    <property type="protein sequence ID" value="tetur22g01370.1"/>
    <property type="gene ID" value="tetur22g01370"/>
</dbReference>
<protein>
    <recommendedName>
        <fullName evidence="4">HTH CENPB-type domain-containing protein</fullName>
    </recommendedName>
</protein>
<organism evidence="2 3">
    <name type="scientific">Tetranychus urticae</name>
    <name type="common">Two-spotted spider mite</name>
    <dbReference type="NCBI Taxonomy" id="32264"/>
    <lineage>
        <taxon>Eukaryota</taxon>
        <taxon>Metazoa</taxon>
        <taxon>Ecdysozoa</taxon>
        <taxon>Arthropoda</taxon>
        <taxon>Chelicerata</taxon>
        <taxon>Arachnida</taxon>
        <taxon>Acari</taxon>
        <taxon>Acariformes</taxon>
        <taxon>Trombidiformes</taxon>
        <taxon>Prostigmata</taxon>
        <taxon>Eleutherengona</taxon>
        <taxon>Raphignathae</taxon>
        <taxon>Tetranychoidea</taxon>
        <taxon>Tetranychidae</taxon>
        <taxon>Tetranychus</taxon>
    </lineage>
</organism>
<reference evidence="2" key="2">
    <citation type="submission" date="2015-06" db="UniProtKB">
        <authorList>
            <consortium name="EnsemblMetazoa"/>
        </authorList>
    </citation>
    <scope>IDENTIFICATION</scope>
</reference>
<name>T1KUV1_TETUR</name>
<reference evidence="3" key="1">
    <citation type="submission" date="2011-08" db="EMBL/GenBank/DDBJ databases">
        <authorList>
            <person name="Rombauts S."/>
        </authorList>
    </citation>
    <scope>NUCLEOTIDE SEQUENCE</scope>
    <source>
        <strain evidence="3">London</strain>
    </source>
</reference>
<dbReference type="Proteomes" id="UP000015104">
    <property type="component" value="Unassembled WGS sequence"/>
</dbReference>
<feature type="compositionally biased region" description="Low complexity" evidence="1">
    <location>
        <begin position="80"/>
        <end position="98"/>
    </location>
</feature>
<feature type="region of interest" description="Disordered" evidence="1">
    <location>
        <begin position="67"/>
        <end position="121"/>
    </location>
</feature>
<keyword evidence="3" id="KW-1185">Reference proteome</keyword>
<dbReference type="HOGENOM" id="CLU_073949_0_0_1"/>
<proteinExistence type="predicted"/>